<name>A0ABC8UMM0_9AQUA</name>
<dbReference type="InterPro" id="IPR000569">
    <property type="entry name" value="HECT_dom"/>
</dbReference>
<feature type="domain" description="HECT" evidence="9">
    <location>
        <begin position="531"/>
        <end position="587"/>
    </location>
</feature>
<keyword evidence="11" id="KW-1185">Reference proteome</keyword>
<dbReference type="PANTHER" id="PTHR11254:SF424">
    <property type="entry name" value="E3 UBIQUITIN-PROTEIN LIGASE UPL5"/>
    <property type="match status" value="1"/>
</dbReference>
<reference evidence="10 11" key="1">
    <citation type="submission" date="2024-02" db="EMBL/GenBank/DDBJ databases">
        <authorList>
            <person name="Vignale AGUSTIN F."/>
            <person name="Sosa J E."/>
            <person name="Modenutti C."/>
        </authorList>
    </citation>
    <scope>NUCLEOTIDE SEQUENCE [LARGE SCALE GENOMIC DNA]</scope>
</reference>
<dbReference type="PROSITE" id="PS50237">
    <property type="entry name" value="HECT"/>
    <property type="match status" value="1"/>
</dbReference>
<evidence type="ECO:0000256" key="6">
    <source>
        <dbReference type="PROSITE-ProRule" id="PRU00104"/>
    </source>
</evidence>
<organism evidence="10 11">
    <name type="scientific">Ilex paraguariensis</name>
    <name type="common">yerba mate</name>
    <dbReference type="NCBI Taxonomy" id="185542"/>
    <lineage>
        <taxon>Eukaryota</taxon>
        <taxon>Viridiplantae</taxon>
        <taxon>Streptophyta</taxon>
        <taxon>Embryophyta</taxon>
        <taxon>Tracheophyta</taxon>
        <taxon>Spermatophyta</taxon>
        <taxon>Magnoliopsida</taxon>
        <taxon>eudicotyledons</taxon>
        <taxon>Gunneridae</taxon>
        <taxon>Pentapetalae</taxon>
        <taxon>asterids</taxon>
        <taxon>campanulids</taxon>
        <taxon>Aquifoliales</taxon>
        <taxon>Aquifoliaceae</taxon>
        <taxon>Ilex</taxon>
    </lineage>
</organism>
<dbReference type="EC" id="2.3.2.26" evidence="3"/>
<evidence type="ECO:0000256" key="1">
    <source>
        <dbReference type="ARBA" id="ARBA00000885"/>
    </source>
</evidence>
<dbReference type="SUPFAM" id="SSF56204">
    <property type="entry name" value="Hect, E3 ligase catalytic domain"/>
    <property type="match status" value="1"/>
</dbReference>
<dbReference type="Proteomes" id="UP001642360">
    <property type="component" value="Unassembled WGS sequence"/>
</dbReference>
<comment type="caution">
    <text evidence="10">The sequence shown here is derived from an EMBL/GenBank/DDBJ whole genome shotgun (WGS) entry which is preliminary data.</text>
</comment>
<sequence>MSHIKRKLDDYAPTDDEDDVSSDLVSVRMRKDQPNAVNSTSNNSLSPPNHPFYPRVSDAQCSTSTHPGSTRSLTRLQFFVRLISDGNSLVLHGSSDDTVQSIHEKIQSITGIPIIEQRLIYRGKQLQSEQTLSECSIQNDAGLQLVGRLRSTKHPQAWQVINEMVSLICRLCKGESTRGQSKNVKSRVMEFLTMTPRNDNEQAAGHLQIFTSSCAPEALVMLYMSPLKDNKDIADEAIRHFINSSKTVLPKSIHSQFAPILLEFCKLLSRAGHEDRLYNLCRSSLGSMVEYIGLGRGSKNGGESSKCLIAVQEIFPFISELAARLSSDLVSTMEYDLTVRQPLSDVKDFTAFLLALRTAIMEEQVGGPIEIPIREGVYNVMCYREETEYLHGIFVDLLEKMEQCLQKMEECLAVKEKVESESLRLGWCQYLAILKELNCISKLYGGAEELFWTKLSCRKDSVCFLIVRYAKRSDDHQWILEHKDVTNFKARRHLAMMILPEVKDEYEELHEMLIDRSQLLAESFEYIAHADLDALRGGLFMEFKNEEATGPGVLREWFFLVCQAIFNPQNALFVACPNDRRRFFPNPGKLSVL</sequence>
<dbReference type="PROSITE" id="PS50053">
    <property type="entry name" value="UBIQUITIN_2"/>
    <property type="match status" value="1"/>
</dbReference>
<dbReference type="SMART" id="SM00213">
    <property type="entry name" value="UBQ"/>
    <property type="match status" value="1"/>
</dbReference>
<dbReference type="PRINTS" id="PR00348">
    <property type="entry name" value="UBIQUITIN"/>
</dbReference>
<evidence type="ECO:0000313" key="11">
    <source>
        <dbReference type="Proteomes" id="UP001642360"/>
    </source>
</evidence>
<evidence type="ECO:0000256" key="3">
    <source>
        <dbReference type="ARBA" id="ARBA00012485"/>
    </source>
</evidence>
<dbReference type="InterPro" id="IPR050409">
    <property type="entry name" value="E3_ubiq-protein_ligase"/>
</dbReference>
<dbReference type="InterPro" id="IPR035983">
    <property type="entry name" value="Hect_E3_ubiquitin_ligase"/>
</dbReference>
<evidence type="ECO:0000256" key="5">
    <source>
        <dbReference type="ARBA" id="ARBA00022786"/>
    </source>
</evidence>
<gene>
    <name evidence="10" type="ORF">ILEXP_LOCUS52379</name>
</gene>
<proteinExistence type="predicted"/>
<dbReference type="InterPro" id="IPR029071">
    <property type="entry name" value="Ubiquitin-like_domsf"/>
</dbReference>
<dbReference type="Pfam" id="PF00240">
    <property type="entry name" value="ubiquitin"/>
    <property type="match status" value="1"/>
</dbReference>
<comment type="catalytic activity">
    <reaction evidence="1">
        <text>S-ubiquitinyl-[E2 ubiquitin-conjugating enzyme]-L-cysteine + [acceptor protein]-L-lysine = [E2 ubiquitin-conjugating enzyme]-L-cysteine + N(6)-ubiquitinyl-[acceptor protein]-L-lysine.</text>
        <dbReference type="EC" id="2.3.2.26"/>
    </reaction>
</comment>
<dbReference type="InterPro" id="IPR019956">
    <property type="entry name" value="Ubiquitin_dom"/>
</dbReference>
<keyword evidence="4" id="KW-0808">Transferase</keyword>
<evidence type="ECO:0000259" key="9">
    <source>
        <dbReference type="PROSITE" id="PS50237"/>
    </source>
</evidence>
<dbReference type="PANTHER" id="PTHR11254">
    <property type="entry name" value="HECT DOMAIN UBIQUITIN-PROTEIN LIGASE"/>
    <property type="match status" value="1"/>
</dbReference>
<comment type="pathway">
    <text evidence="2">Protein modification; protein ubiquitination.</text>
</comment>
<dbReference type="SUPFAM" id="SSF54236">
    <property type="entry name" value="Ubiquitin-like"/>
    <property type="match status" value="1"/>
</dbReference>
<comment type="caution">
    <text evidence="6">Lacks conserved residue(s) required for the propagation of feature annotation.</text>
</comment>
<evidence type="ECO:0000259" key="8">
    <source>
        <dbReference type="PROSITE" id="PS50053"/>
    </source>
</evidence>
<accession>A0ABC8UMM0</accession>
<feature type="domain" description="Ubiquitin-like" evidence="8">
    <location>
        <begin position="76"/>
        <end position="152"/>
    </location>
</feature>
<evidence type="ECO:0000313" key="10">
    <source>
        <dbReference type="EMBL" id="CAK9182243.1"/>
    </source>
</evidence>
<evidence type="ECO:0000256" key="4">
    <source>
        <dbReference type="ARBA" id="ARBA00022679"/>
    </source>
</evidence>
<feature type="compositionally biased region" description="Acidic residues" evidence="7">
    <location>
        <begin position="12"/>
        <end position="21"/>
    </location>
</feature>
<keyword evidence="5 6" id="KW-0833">Ubl conjugation pathway</keyword>
<evidence type="ECO:0000256" key="7">
    <source>
        <dbReference type="SAM" id="MobiDB-lite"/>
    </source>
</evidence>
<dbReference type="InterPro" id="IPR000626">
    <property type="entry name" value="Ubiquitin-like_dom"/>
</dbReference>
<dbReference type="GO" id="GO:0061630">
    <property type="term" value="F:ubiquitin protein ligase activity"/>
    <property type="evidence" value="ECO:0007669"/>
    <property type="project" value="UniProtKB-EC"/>
</dbReference>
<feature type="compositionally biased region" description="Polar residues" evidence="7">
    <location>
        <begin position="59"/>
        <end position="69"/>
    </location>
</feature>
<feature type="region of interest" description="Disordered" evidence="7">
    <location>
        <begin position="1"/>
        <end position="69"/>
    </location>
</feature>
<dbReference type="EMBL" id="CAUOFW020008279">
    <property type="protein sequence ID" value="CAK9182243.1"/>
    <property type="molecule type" value="Genomic_DNA"/>
</dbReference>
<feature type="compositionally biased region" description="Low complexity" evidence="7">
    <location>
        <begin position="38"/>
        <end position="47"/>
    </location>
</feature>
<evidence type="ECO:0000256" key="2">
    <source>
        <dbReference type="ARBA" id="ARBA00004906"/>
    </source>
</evidence>
<dbReference type="AlphaFoldDB" id="A0ABC8UMM0"/>
<dbReference type="Gene3D" id="3.90.1750.10">
    <property type="entry name" value="Hect, E3 ligase catalytic domains"/>
    <property type="match status" value="1"/>
</dbReference>
<dbReference type="Gene3D" id="3.10.20.90">
    <property type="entry name" value="Phosphatidylinositol 3-kinase Catalytic Subunit, Chain A, domain 1"/>
    <property type="match status" value="1"/>
</dbReference>
<protein>
    <recommendedName>
        <fullName evidence="3">HECT-type E3 ubiquitin transferase</fullName>
        <ecNumber evidence="3">2.3.2.26</ecNumber>
    </recommendedName>
</protein>